<accession>A0A8G2L6Q5</accession>
<keyword evidence="3" id="KW-1185">Reference proteome</keyword>
<dbReference type="AlphaFoldDB" id="A0A8G2L6Q5"/>
<dbReference type="GO" id="GO:0016491">
    <property type="term" value="F:oxidoreductase activity"/>
    <property type="evidence" value="ECO:0007669"/>
    <property type="project" value="UniProtKB-KW"/>
</dbReference>
<comment type="caution">
    <text evidence="2">The sequence shown here is derived from an EMBL/GenBank/DDBJ whole genome shotgun (WGS) entry which is preliminary data.</text>
</comment>
<dbReference type="InterPro" id="IPR029041">
    <property type="entry name" value="FAD-linked_oxidoreductase-like"/>
</dbReference>
<keyword evidence="1" id="KW-0560">Oxidoreductase</keyword>
<protein>
    <submittedName>
        <fullName evidence="2">Uncharacterized protein</fullName>
    </submittedName>
</protein>
<dbReference type="PANTHER" id="PTHR38755">
    <property type="entry name" value="5,10-METHYLENETETRAHYDROFOLATE REDUCTASE"/>
    <property type="match status" value="1"/>
</dbReference>
<dbReference type="EMBL" id="FWYE01000001">
    <property type="protein sequence ID" value="SMD30223.1"/>
    <property type="molecule type" value="Genomic_DNA"/>
</dbReference>
<gene>
    <name evidence="2" type="ORF">SAMN02745355_0089</name>
</gene>
<evidence type="ECO:0000313" key="2">
    <source>
        <dbReference type="EMBL" id="SMD30223.1"/>
    </source>
</evidence>
<dbReference type="Gene3D" id="3.20.20.220">
    <property type="match status" value="1"/>
</dbReference>
<name>A0A8G2L6Q5_PICTO</name>
<dbReference type="Proteomes" id="UP000192315">
    <property type="component" value="Unassembled WGS sequence"/>
</dbReference>
<organism evidence="2 3">
    <name type="scientific">Picrophilus torridus (strain ATCC 700027 / DSM 9790 / JCM 10055 / NBRC 100828 / KAW 2/3)</name>
    <dbReference type="NCBI Taxonomy" id="1122961"/>
    <lineage>
        <taxon>Archaea</taxon>
        <taxon>Methanobacteriati</taxon>
        <taxon>Thermoplasmatota</taxon>
        <taxon>Thermoplasmata</taxon>
        <taxon>Thermoplasmatales</taxon>
        <taxon>Picrophilaceae</taxon>
        <taxon>Picrophilus</taxon>
    </lineage>
</organism>
<sequence length="223" mass="25976">MNHNRMKIYAEIYPYSKKDSLLDEIESISQFDGIDIPDNPLGYPTMSPEVIAYIIKNYYDNKDIIINQRLKDINELKLRSLIKTAKFLGVSMAFTLGDDPKYGISVNDVDSLKAFEIAHKRHLRAGLILSLRKPESLIRERLKTRADFFLGTNFDGLTFYNDERIIPYIIIETEKNRNIIRSMRQHSFNLNEVYDLFYILDYSAVLLSCPGDFESLSFIINRL</sequence>
<reference evidence="2 3" key="1">
    <citation type="submission" date="2017-04" db="EMBL/GenBank/DDBJ databases">
        <authorList>
            <person name="Varghese N."/>
            <person name="Submissions S."/>
        </authorList>
    </citation>
    <scope>NUCLEOTIDE SEQUENCE [LARGE SCALE GENOMIC DNA]</scope>
    <source>
        <strain evidence="2 3">DSM 9789</strain>
    </source>
</reference>
<evidence type="ECO:0000313" key="3">
    <source>
        <dbReference type="Proteomes" id="UP000192315"/>
    </source>
</evidence>
<evidence type="ECO:0000256" key="1">
    <source>
        <dbReference type="ARBA" id="ARBA00023002"/>
    </source>
</evidence>
<proteinExistence type="predicted"/>
<dbReference type="PANTHER" id="PTHR38755:SF1">
    <property type="entry name" value="METHYLENE-TETRAHYDROFOLATE REDUCTASE C-TERMINAL DOMAIN-CONTAINING PROTEIN"/>
    <property type="match status" value="1"/>
</dbReference>
<dbReference type="SUPFAM" id="SSF51730">
    <property type="entry name" value="FAD-linked oxidoreductase"/>
    <property type="match status" value="1"/>
</dbReference>